<reference evidence="2" key="1">
    <citation type="journal article" date="2019" name="Int. J. Syst. Evol. Microbiol.">
        <title>The Global Catalogue of Microorganisms (GCM) 10K type strain sequencing project: providing services to taxonomists for standard genome sequencing and annotation.</title>
        <authorList>
            <consortium name="The Broad Institute Genomics Platform"/>
            <consortium name="The Broad Institute Genome Sequencing Center for Infectious Disease"/>
            <person name="Wu L."/>
            <person name="Ma J."/>
        </authorList>
    </citation>
    <scope>NUCLEOTIDE SEQUENCE [LARGE SCALE GENOMIC DNA]</scope>
    <source>
        <strain evidence="2">CCUG 59129</strain>
    </source>
</reference>
<protein>
    <submittedName>
        <fullName evidence="1">TIGR02530 family flagellar biosynthesis protein</fullName>
    </submittedName>
</protein>
<dbReference type="EMBL" id="JBHTJZ010000009">
    <property type="protein sequence ID" value="MFD0959485.1"/>
    <property type="molecule type" value="Genomic_DNA"/>
</dbReference>
<name>A0ABW3HPP2_9BACL</name>
<dbReference type="Pfam" id="PF12611">
    <property type="entry name" value="Flagellar_put"/>
    <property type="match status" value="1"/>
</dbReference>
<proteinExistence type="predicted"/>
<gene>
    <name evidence="1" type="ORF">ACFQ2I_08775</name>
</gene>
<dbReference type="RefSeq" id="WP_377563617.1">
    <property type="nucleotide sequence ID" value="NZ_JBHTJZ010000009.1"/>
</dbReference>
<sequence length="128" mass="14357">MNDSLKVGHFFPMKGKPLSLDKRTVPGKEQAVSSNEFRNMLQSELLKFSHHAELRMEQRGIRLKPESLTQIMKAVDEAALKGAKDSLIVYRDIAMIVNVPTRTVVTAMDGQAMKRNVFTQIDSAIILS</sequence>
<keyword evidence="1" id="KW-0966">Cell projection</keyword>
<keyword evidence="2" id="KW-1185">Reference proteome</keyword>
<organism evidence="1 2">
    <name type="scientific">Paenibacillus chungangensis</name>
    <dbReference type="NCBI Taxonomy" id="696535"/>
    <lineage>
        <taxon>Bacteria</taxon>
        <taxon>Bacillati</taxon>
        <taxon>Bacillota</taxon>
        <taxon>Bacilli</taxon>
        <taxon>Bacillales</taxon>
        <taxon>Paenibacillaceae</taxon>
        <taxon>Paenibacillus</taxon>
    </lineage>
</organism>
<keyword evidence="1" id="KW-0282">Flagellum</keyword>
<evidence type="ECO:0000313" key="2">
    <source>
        <dbReference type="Proteomes" id="UP001596989"/>
    </source>
</evidence>
<dbReference type="NCBIfam" id="TIGR02530">
    <property type="entry name" value="flg_new"/>
    <property type="match status" value="1"/>
</dbReference>
<accession>A0ABW3HPP2</accession>
<comment type="caution">
    <text evidence="1">The sequence shown here is derived from an EMBL/GenBank/DDBJ whole genome shotgun (WGS) entry which is preliminary data.</text>
</comment>
<dbReference type="Proteomes" id="UP001596989">
    <property type="component" value="Unassembled WGS sequence"/>
</dbReference>
<keyword evidence="1" id="KW-0969">Cilium</keyword>
<dbReference type="InterPro" id="IPR013367">
    <property type="entry name" value="Flagellar_put"/>
</dbReference>
<evidence type="ECO:0000313" key="1">
    <source>
        <dbReference type="EMBL" id="MFD0959485.1"/>
    </source>
</evidence>